<gene>
    <name evidence="2" type="ORF">EYF80_025152</name>
</gene>
<dbReference type="EMBL" id="SRLO01000249">
    <property type="protein sequence ID" value="TNN64643.1"/>
    <property type="molecule type" value="Genomic_DNA"/>
</dbReference>
<organism evidence="2 3">
    <name type="scientific">Liparis tanakae</name>
    <name type="common">Tanaka's snailfish</name>
    <dbReference type="NCBI Taxonomy" id="230148"/>
    <lineage>
        <taxon>Eukaryota</taxon>
        <taxon>Metazoa</taxon>
        <taxon>Chordata</taxon>
        <taxon>Craniata</taxon>
        <taxon>Vertebrata</taxon>
        <taxon>Euteleostomi</taxon>
        <taxon>Actinopterygii</taxon>
        <taxon>Neopterygii</taxon>
        <taxon>Teleostei</taxon>
        <taxon>Neoteleostei</taxon>
        <taxon>Acanthomorphata</taxon>
        <taxon>Eupercaria</taxon>
        <taxon>Perciformes</taxon>
        <taxon>Cottioidei</taxon>
        <taxon>Cottales</taxon>
        <taxon>Liparidae</taxon>
        <taxon>Liparis</taxon>
    </lineage>
</organism>
<evidence type="ECO:0000256" key="1">
    <source>
        <dbReference type="SAM" id="MobiDB-lite"/>
    </source>
</evidence>
<proteinExistence type="predicted"/>
<name>A0A4Z2HI76_9TELE</name>
<keyword evidence="3" id="KW-1185">Reference proteome</keyword>
<dbReference type="Proteomes" id="UP000314294">
    <property type="component" value="Unassembled WGS sequence"/>
</dbReference>
<dbReference type="AlphaFoldDB" id="A0A4Z2HI76"/>
<evidence type="ECO:0000313" key="2">
    <source>
        <dbReference type="EMBL" id="TNN64643.1"/>
    </source>
</evidence>
<evidence type="ECO:0000313" key="3">
    <source>
        <dbReference type="Proteomes" id="UP000314294"/>
    </source>
</evidence>
<reference evidence="2 3" key="1">
    <citation type="submission" date="2019-03" db="EMBL/GenBank/DDBJ databases">
        <title>First draft genome of Liparis tanakae, snailfish: a comprehensive survey of snailfish specific genes.</title>
        <authorList>
            <person name="Kim W."/>
            <person name="Song I."/>
            <person name="Jeong J.-H."/>
            <person name="Kim D."/>
            <person name="Kim S."/>
            <person name="Ryu S."/>
            <person name="Song J.Y."/>
            <person name="Lee S.K."/>
        </authorList>
    </citation>
    <scope>NUCLEOTIDE SEQUENCE [LARGE SCALE GENOMIC DNA]</scope>
    <source>
        <tissue evidence="2">Muscle</tissue>
    </source>
</reference>
<sequence length="98" mass="11663">MSVKLSDEVEPRLDVVAREPRLDVREPRLLPDEQDRPLRLQEQETRHKEGLSSGRVRPERYIRGGGGGCLLLCPKRERERATERERELQNERERYRTE</sequence>
<comment type="caution">
    <text evidence="2">The sequence shown here is derived from an EMBL/GenBank/DDBJ whole genome shotgun (WGS) entry which is preliminary data.</text>
</comment>
<feature type="region of interest" description="Disordered" evidence="1">
    <location>
        <begin position="74"/>
        <end position="98"/>
    </location>
</feature>
<protein>
    <submittedName>
        <fullName evidence="2">Uncharacterized protein</fullName>
    </submittedName>
</protein>
<feature type="region of interest" description="Disordered" evidence="1">
    <location>
        <begin position="1"/>
        <end position="60"/>
    </location>
</feature>
<accession>A0A4Z2HI76</accession>